<comment type="caution">
    <text evidence="2">The sequence shown here is derived from an EMBL/GenBank/DDBJ whole genome shotgun (WGS) entry which is preliminary data.</text>
</comment>
<protein>
    <recommendedName>
        <fullName evidence="4">Secreted protein</fullName>
    </recommendedName>
</protein>
<proteinExistence type="predicted"/>
<accession>A0AA87ZIT1</accession>
<keyword evidence="3" id="KW-1185">Reference proteome</keyword>
<evidence type="ECO:0000313" key="3">
    <source>
        <dbReference type="Proteomes" id="UP001187192"/>
    </source>
</evidence>
<dbReference type="Proteomes" id="UP001187192">
    <property type="component" value="Unassembled WGS sequence"/>
</dbReference>
<keyword evidence="1" id="KW-0732">Signal</keyword>
<dbReference type="Gramene" id="FCD_00006046-RA">
    <property type="protein sequence ID" value="FCD_00006046-RA:cds"/>
    <property type="gene ID" value="FCD_00006046"/>
</dbReference>
<sequence>METPIVFTRLNLVGSFLVFVRLSARSVPLSIHVAASDEIHQYVAEILHLVPVSGPCLRYIQCK</sequence>
<feature type="signal peptide" evidence="1">
    <location>
        <begin position="1"/>
        <end position="26"/>
    </location>
</feature>
<organism evidence="2 3">
    <name type="scientific">Ficus carica</name>
    <name type="common">Common fig</name>
    <dbReference type="NCBI Taxonomy" id="3494"/>
    <lineage>
        <taxon>Eukaryota</taxon>
        <taxon>Viridiplantae</taxon>
        <taxon>Streptophyta</taxon>
        <taxon>Embryophyta</taxon>
        <taxon>Tracheophyta</taxon>
        <taxon>Spermatophyta</taxon>
        <taxon>Magnoliopsida</taxon>
        <taxon>eudicotyledons</taxon>
        <taxon>Gunneridae</taxon>
        <taxon>Pentapetalae</taxon>
        <taxon>rosids</taxon>
        <taxon>fabids</taxon>
        <taxon>Rosales</taxon>
        <taxon>Moraceae</taxon>
        <taxon>Ficeae</taxon>
        <taxon>Ficus</taxon>
    </lineage>
</organism>
<feature type="chain" id="PRO_5041696991" description="Secreted protein" evidence="1">
    <location>
        <begin position="27"/>
        <end position="63"/>
    </location>
</feature>
<dbReference type="EMBL" id="BTGU01000004">
    <property type="protein sequence ID" value="GMN34114.1"/>
    <property type="molecule type" value="Genomic_DNA"/>
</dbReference>
<dbReference type="AlphaFoldDB" id="A0AA87ZIT1"/>
<reference evidence="2" key="1">
    <citation type="submission" date="2023-07" db="EMBL/GenBank/DDBJ databases">
        <title>draft genome sequence of fig (Ficus carica).</title>
        <authorList>
            <person name="Takahashi T."/>
            <person name="Nishimura K."/>
        </authorList>
    </citation>
    <scope>NUCLEOTIDE SEQUENCE</scope>
</reference>
<gene>
    <name evidence="2" type="ORF">TIFTF001_004515</name>
</gene>
<evidence type="ECO:0000313" key="2">
    <source>
        <dbReference type="EMBL" id="GMN34114.1"/>
    </source>
</evidence>
<evidence type="ECO:0008006" key="4">
    <source>
        <dbReference type="Google" id="ProtNLM"/>
    </source>
</evidence>
<evidence type="ECO:0000256" key="1">
    <source>
        <dbReference type="SAM" id="SignalP"/>
    </source>
</evidence>
<name>A0AA87ZIT1_FICCA</name>